<name>A0ABQ3XZU2_9ACTN</name>
<evidence type="ECO:0000313" key="1">
    <source>
        <dbReference type="EMBL" id="GID73266.1"/>
    </source>
</evidence>
<dbReference type="Proteomes" id="UP000609879">
    <property type="component" value="Unassembled WGS sequence"/>
</dbReference>
<dbReference type="EMBL" id="BOMI01000033">
    <property type="protein sequence ID" value="GID73266.1"/>
    <property type="molecule type" value="Genomic_DNA"/>
</dbReference>
<proteinExistence type="predicted"/>
<keyword evidence="2" id="KW-1185">Reference proteome</keyword>
<evidence type="ECO:0000313" key="2">
    <source>
        <dbReference type="Proteomes" id="UP000609879"/>
    </source>
</evidence>
<accession>A0ABQ3XZU2</accession>
<sequence>MSATLDALARIDDGITDREPADVFRRHSVDPWAAMETRLDEQAADRCVICGEYGDGPECWTCTADWDRGIARSCDL</sequence>
<reference evidence="1 2" key="1">
    <citation type="submission" date="2021-01" db="EMBL/GenBank/DDBJ databases">
        <title>Whole genome shotgun sequence of Actinoplanes deccanensis NBRC 13994.</title>
        <authorList>
            <person name="Komaki H."/>
            <person name="Tamura T."/>
        </authorList>
    </citation>
    <scope>NUCLEOTIDE SEQUENCE [LARGE SCALE GENOMIC DNA]</scope>
    <source>
        <strain evidence="1 2">NBRC 13994</strain>
    </source>
</reference>
<evidence type="ECO:0008006" key="3">
    <source>
        <dbReference type="Google" id="ProtNLM"/>
    </source>
</evidence>
<comment type="caution">
    <text evidence="1">The sequence shown here is derived from an EMBL/GenBank/DDBJ whole genome shotgun (WGS) entry which is preliminary data.</text>
</comment>
<dbReference type="RefSeq" id="WP_203761195.1">
    <property type="nucleotide sequence ID" value="NZ_BAAABO010000029.1"/>
</dbReference>
<gene>
    <name evidence="1" type="ORF">Ade02nite_19070</name>
</gene>
<organism evidence="1 2">
    <name type="scientific">Paractinoplanes deccanensis</name>
    <dbReference type="NCBI Taxonomy" id="113561"/>
    <lineage>
        <taxon>Bacteria</taxon>
        <taxon>Bacillati</taxon>
        <taxon>Actinomycetota</taxon>
        <taxon>Actinomycetes</taxon>
        <taxon>Micromonosporales</taxon>
        <taxon>Micromonosporaceae</taxon>
        <taxon>Paractinoplanes</taxon>
    </lineage>
</organism>
<protein>
    <recommendedName>
        <fullName evidence="3">Small CPxCG-related zinc finger protein</fullName>
    </recommendedName>
</protein>